<accession>A0ABY3X0P5</accession>
<dbReference type="InterPro" id="IPR029045">
    <property type="entry name" value="ClpP/crotonase-like_dom_sf"/>
</dbReference>
<evidence type="ECO:0000256" key="4">
    <source>
        <dbReference type="ARBA" id="ARBA00022825"/>
    </source>
</evidence>
<reference evidence="8 9" key="1">
    <citation type="submission" date="2022-03" db="EMBL/GenBank/DDBJ databases">
        <title>Ignatzschineria rhizosphaerae HR5S32.</title>
        <authorList>
            <person name="Sun J.Q."/>
            <person name="Feng J.Y."/>
        </authorList>
    </citation>
    <scope>NUCLEOTIDE SEQUENCE [LARGE SCALE GENOMIC DNA]</scope>
    <source>
        <strain evidence="8 9">HR5S32</strain>
    </source>
</reference>
<feature type="domain" description="PDZ" evidence="7">
    <location>
        <begin position="98"/>
        <end position="168"/>
    </location>
</feature>
<evidence type="ECO:0000256" key="2">
    <source>
        <dbReference type="ARBA" id="ARBA00022670"/>
    </source>
</evidence>
<dbReference type="Gene3D" id="2.30.42.10">
    <property type="match status" value="1"/>
</dbReference>
<dbReference type="Pfam" id="PF00595">
    <property type="entry name" value="PDZ"/>
    <property type="match status" value="1"/>
</dbReference>
<dbReference type="PANTHER" id="PTHR32060">
    <property type="entry name" value="TAIL-SPECIFIC PROTEASE"/>
    <property type="match status" value="1"/>
</dbReference>
<dbReference type="InterPro" id="IPR036034">
    <property type="entry name" value="PDZ_sf"/>
</dbReference>
<dbReference type="SUPFAM" id="SSF50156">
    <property type="entry name" value="PDZ domain-like"/>
    <property type="match status" value="1"/>
</dbReference>
<evidence type="ECO:0000313" key="9">
    <source>
        <dbReference type="Proteomes" id="UP000829542"/>
    </source>
</evidence>
<evidence type="ECO:0000256" key="3">
    <source>
        <dbReference type="ARBA" id="ARBA00022801"/>
    </source>
</evidence>
<feature type="signal peptide" evidence="6">
    <location>
        <begin position="1"/>
        <end position="23"/>
    </location>
</feature>
<keyword evidence="9" id="KW-1185">Reference proteome</keyword>
<dbReference type="SMART" id="SM00245">
    <property type="entry name" value="TSPc"/>
    <property type="match status" value="1"/>
</dbReference>
<dbReference type="EMBL" id="CP093379">
    <property type="protein sequence ID" value="UNM96474.1"/>
    <property type="molecule type" value="Genomic_DNA"/>
</dbReference>
<dbReference type="InterPro" id="IPR055210">
    <property type="entry name" value="CtpA/B_N"/>
</dbReference>
<organism evidence="8 9">
    <name type="scientific">Ignatzschineria rhizosphaerae</name>
    <dbReference type="NCBI Taxonomy" id="2923279"/>
    <lineage>
        <taxon>Bacteria</taxon>
        <taxon>Pseudomonadati</taxon>
        <taxon>Pseudomonadota</taxon>
        <taxon>Gammaproteobacteria</taxon>
        <taxon>Cardiobacteriales</taxon>
        <taxon>Ignatzschineriaceae</taxon>
        <taxon>Ignatzschineria</taxon>
    </lineage>
</organism>
<dbReference type="CDD" id="cd06782">
    <property type="entry name" value="cpPDZ_CPP-like"/>
    <property type="match status" value="1"/>
</dbReference>
<name>A0ABY3X0P5_9GAMM</name>
<gene>
    <name evidence="8" type="ORF">MMG00_00970</name>
</gene>
<dbReference type="Proteomes" id="UP000829542">
    <property type="component" value="Chromosome"/>
</dbReference>
<proteinExistence type="inferred from homology"/>
<keyword evidence="3 5" id="KW-0378">Hydrolase</keyword>
<keyword evidence="4 5" id="KW-0720">Serine protease</keyword>
<comment type="similarity">
    <text evidence="1 5">Belongs to the peptidase S41A family.</text>
</comment>
<protein>
    <submittedName>
        <fullName evidence="8">S41 family peptidase</fullName>
    </submittedName>
</protein>
<dbReference type="NCBIfam" id="TIGR00225">
    <property type="entry name" value="prc"/>
    <property type="match status" value="1"/>
</dbReference>
<dbReference type="Pfam" id="PF22694">
    <property type="entry name" value="CtpB_N-like"/>
    <property type="match status" value="1"/>
</dbReference>
<dbReference type="InterPro" id="IPR005151">
    <property type="entry name" value="Tail-specific_protease"/>
</dbReference>
<dbReference type="PROSITE" id="PS50106">
    <property type="entry name" value="PDZ"/>
    <property type="match status" value="1"/>
</dbReference>
<keyword evidence="2 5" id="KW-0645">Protease</keyword>
<dbReference type="InterPro" id="IPR001478">
    <property type="entry name" value="PDZ"/>
</dbReference>
<evidence type="ECO:0000256" key="5">
    <source>
        <dbReference type="RuleBase" id="RU004404"/>
    </source>
</evidence>
<evidence type="ECO:0000259" key="7">
    <source>
        <dbReference type="PROSITE" id="PS50106"/>
    </source>
</evidence>
<keyword evidence="6" id="KW-0732">Signal</keyword>
<dbReference type="Gene3D" id="3.90.226.10">
    <property type="entry name" value="2-enoyl-CoA Hydratase, Chain A, domain 1"/>
    <property type="match status" value="1"/>
</dbReference>
<dbReference type="PANTHER" id="PTHR32060:SF30">
    <property type="entry name" value="CARBOXY-TERMINAL PROCESSING PROTEASE CTPA"/>
    <property type="match status" value="1"/>
</dbReference>
<feature type="chain" id="PRO_5047114858" evidence="6">
    <location>
        <begin position="24"/>
        <end position="445"/>
    </location>
</feature>
<dbReference type="SMART" id="SM00228">
    <property type="entry name" value="PDZ"/>
    <property type="match status" value="1"/>
</dbReference>
<dbReference type="Pfam" id="PF03572">
    <property type="entry name" value="Peptidase_S41"/>
    <property type="match status" value="1"/>
</dbReference>
<evidence type="ECO:0000256" key="6">
    <source>
        <dbReference type="SAM" id="SignalP"/>
    </source>
</evidence>
<dbReference type="CDD" id="cd07560">
    <property type="entry name" value="Peptidase_S41_CPP"/>
    <property type="match status" value="1"/>
</dbReference>
<evidence type="ECO:0000256" key="1">
    <source>
        <dbReference type="ARBA" id="ARBA00009179"/>
    </source>
</evidence>
<dbReference type="Gene3D" id="3.30.750.44">
    <property type="match status" value="1"/>
</dbReference>
<dbReference type="SUPFAM" id="SSF52096">
    <property type="entry name" value="ClpP/crotonase"/>
    <property type="match status" value="1"/>
</dbReference>
<sequence>MKKQMLPLLFFWILSTLSAPLIAKETTDIIIEQQNIELISKPEPSKMPIDELRLFSDIFEQLKNNYVDPISDKELIQNAIKGMLALDPHSKYYPKEEYQRIQNQTSGSFAGIGIETRLDANHQVLIIEKVFDNSPAFKAQLKVKDQITKINNEDVSMINPKEYENTLQGKVDTNITLTILREGETFDYTLKRQNIHTPSLSNAQLYNHEFAYFKLGRFQQKSDEELVNALMALEVEAKTENSEIHGVILDLRDNRGGLLTAAIAVADLFLDEGLITYTSGQSERFKDRYEAKKGDIITDIPLIILINSQSASGSEIVAGALQDHSRALIVGERSYGKGSIQSIQPLKNGDAIRYTSARYYTPNGNSIQNYGITPDVILPNISAKINTQETSREVDNIGHLENSNDPNNQSRMPANFADLIEQGDFPLYEALNILKAISYSSNIVK</sequence>
<dbReference type="RefSeq" id="WP_242150128.1">
    <property type="nucleotide sequence ID" value="NZ_CP093379.1"/>
</dbReference>
<dbReference type="InterPro" id="IPR004447">
    <property type="entry name" value="Peptidase_S41A"/>
</dbReference>
<evidence type="ECO:0000313" key="8">
    <source>
        <dbReference type="EMBL" id="UNM96474.1"/>
    </source>
</evidence>